<name>A0A6G9A103_9BRAD</name>
<protein>
    <submittedName>
        <fullName evidence="1">Uncharacterized protein</fullName>
    </submittedName>
</protein>
<dbReference type="AlphaFoldDB" id="A0A6G9A103"/>
<proteinExistence type="predicted"/>
<sequence length="239" mass="26478">MPLFDHATFTDGNIDRETIDSANAIVDHVRSLLVDQIDTRGPTLGYTVAAYANSYFQAHMRRALEFLDGGMEELENGRALITAACARSILESVACFHDFCRRLTLILDEGDTVKALNFITGQAFATKLTQLHDQDRSNVATNIVTQLDRLNKTVPGLREVYDQLSEVTHPNGLGAAAHFVHLDANTGVACFGPSDRHQANMVRLLGVAHFLGQMVQDMRALSERMIAYIQDGEEARRMD</sequence>
<dbReference type="Proteomes" id="UP000500895">
    <property type="component" value="Chromosome"/>
</dbReference>
<dbReference type="EMBL" id="CP050066">
    <property type="protein sequence ID" value="QIP05984.1"/>
    <property type="molecule type" value="Genomic_DNA"/>
</dbReference>
<reference evidence="1 2" key="1">
    <citation type="journal article" date="2020" name="Int. J. Syst. Evol. Microbiol.">
        <title>Description and complete genome sequences of Bradyrhizobium symbiodeficiens sp. nov., a non-symbiotic bacterium associated with legumes native to Canada.</title>
        <authorList>
            <person name="Bromfield E.S.P."/>
            <person name="Cloutier S."/>
            <person name="Nguyen H.D.T."/>
        </authorList>
    </citation>
    <scope>NUCLEOTIDE SEQUENCE [LARGE SCALE GENOMIC DNA]</scope>
    <source>
        <strain evidence="1 2">101S1MB</strain>
    </source>
</reference>
<evidence type="ECO:0000313" key="2">
    <source>
        <dbReference type="Proteomes" id="UP000500895"/>
    </source>
</evidence>
<dbReference type="RefSeq" id="WP_166467170.1">
    <property type="nucleotide sequence ID" value="NZ_CP050066.2"/>
</dbReference>
<evidence type="ECO:0000313" key="1">
    <source>
        <dbReference type="EMBL" id="QIP05984.1"/>
    </source>
</evidence>
<gene>
    <name evidence="1" type="ORF">HAV00_06880</name>
</gene>
<accession>A0A6G9A103</accession>
<organism evidence="1 2">
    <name type="scientific">Bradyrhizobium symbiodeficiens</name>
    <dbReference type="NCBI Taxonomy" id="1404367"/>
    <lineage>
        <taxon>Bacteria</taxon>
        <taxon>Pseudomonadati</taxon>
        <taxon>Pseudomonadota</taxon>
        <taxon>Alphaproteobacteria</taxon>
        <taxon>Hyphomicrobiales</taxon>
        <taxon>Nitrobacteraceae</taxon>
        <taxon>Bradyrhizobium</taxon>
    </lineage>
</organism>